<evidence type="ECO:0000313" key="2">
    <source>
        <dbReference type="Proteomes" id="UP001470230"/>
    </source>
</evidence>
<reference evidence="1 2" key="1">
    <citation type="submission" date="2024-04" db="EMBL/GenBank/DDBJ databases">
        <title>Tritrichomonas musculus Genome.</title>
        <authorList>
            <person name="Alves-Ferreira E."/>
            <person name="Grigg M."/>
            <person name="Lorenzi H."/>
            <person name="Galac M."/>
        </authorList>
    </citation>
    <scope>NUCLEOTIDE SEQUENCE [LARGE SCALE GENOMIC DNA]</scope>
    <source>
        <strain evidence="1 2">EAF2021</strain>
    </source>
</reference>
<evidence type="ECO:0000313" key="1">
    <source>
        <dbReference type="EMBL" id="KAK8836155.1"/>
    </source>
</evidence>
<dbReference type="EMBL" id="JAPFFF010000068">
    <property type="protein sequence ID" value="KAK8836155.1"/>
    <property type="molecule type" value="Genomic_DNA"/>
</dbReference>
<comment type="caution">
    <text evidence="1">The sequence shown here is derived from an EMBL/GenBank/DDBJ whole genome shotgun (WGS) entry which is preliminary data.</text>
</comment>
<proteinExistence type="predicted"/>
<organism evidence="1 2">
    <name type="scientific">Tritrichomonas musculus</name>
    <dbReference type="NCBI Taxonomy" id="1915356"/>
    <lineage>
        <taxon>Eukaryota</taxon>
        <taxon>Metamonada</taxon>
        <taxon>Parabasalia</taxon>
        <taxon>Tritrichomonadida</taxon>
        <taxon>Tritrichomonadidae</taxon>
        <taxon>Tritrichomonas</taxon>
    </lineage>
</organism>
<name>A0ABR2GQE0_9EUKA</name>
<gene>
    <name evidence="1" type="ORF">M9Y10_039968</name>
</gene>
<keyword evidence="2" id="KW-1185">Reference proteome</keyword>
<accession>A0ABR2GQE0</accession>
<protein>
    <submittedName>
        <fullName evidence="1">Uncharacterized protein</fullName>
    </submittedName>
</protein>
<dbReference type="Proteomes" id="UP001470230">
    <property type="component" value="Unassembled WGS sequence"/>
</dbReference>
<sequence>MTTIKENKAEKIYEATQENITKYTELVAAIKNLSESLKNILIVEKNLNLRYIEEIKTEKPEDEIPLALPTSQSELAVQEDEKQYIYTYQTASKHADTLTEIINLINTSTENIEKWLRKIEETKTTGIDFTKLSELKIVQKNDDKASYEIVPQSLTTFNDVITNLSTNNENISSWINKLNEETILYPDLLEAFGDNLSVVLVNQTTQKPEIKTVKIEFIKETPSPEPSVPDYIVDPNGNNYLYPTKEELEEIKEKYKNSPLPVDNSTGITIPVYAAIESMEDGINWIKNIVYNIISTMYYLINNPLKSLSKVENIEVLVCIKVLDSSDDKEYAFKKLVISNGGTNEDSITVPQEVLVEKTEGQFVDKDNNVKFKTDDLADIEDLQKNNVAVKTNIIDSINIVINTYKTLGIIMKHTFSIFNSCVLSPMIA</sequence>